<dbReference type="Gene3D" id="1.10.260.40">
    <property type="entry name" value="lambda repressor-like DNA-binding domains"/>
    <property type="match status" value="1"/>
</dbReference>
<sequence length="97" mass="10995">MDIDCQNIKTAFGKKLRSLRTSKGLSQEKLAELSDLDRTYISSVELGKRNISIVNICRLSAVLKIETSEFFDIYYPECLSGCIFILTALLLKENGHY</sequence>
<dbReference type="SMART" id="SM00530">
    <property type="entry name" value="HTH_XRE"/>
    <property type="match status" value="1"/>
</dbReference>
<dbReference type="EMBL" id="FO203503">
    <property type="protein sequence ID" value="CCK80027.1"/>
    <property type="molecule type" value="Genomic_DNA"/>
</dbReference>
<dbReference type="HOGENOM" id="CLU_2342237_0_0_7"/>
<dbReference type="PANTHER" id="PTHR46797:SF1">
    <property type="entry name" value="METHYLPHOSPHONATE SYNTHASE"/>
    <property type="match status" value="1"/>
</dbReference>
<keyword evidence="1" id="KW-0238">DNA-binding</keyword>
<dbReference type="KEGG" id="dto:TOL2_C18660"/>
<dbReference type="PROSITE" id="PS50943">
    <property type="entry name" value="HTH_CROC1"/>
    <property type="match status" value="1"/>
</dbReference>
<dbReference type="Proteomes" id="UP000007347">
    <property type="component" value="Chromosome"/>
</dbReference>
<name>K0NMV4_DESTT</name>
<dbReference type="PANTHER" id="PTHR46797">
    <property type="entry name" value="HTH-TYPE TRANSCRIPTIONAL REGULATOR"/>
    <property type="match status" value="1"/>
</dbReference>
<keyword evidence="4" id="KW-1185">Reference proteome</keyword>
<dbReference type="GO" id="GO:0003700">
    <property type="term" value="F:DNA-binding transcription factor activity"/>
    <property type="evidence" value="ECO:0007669"/>
    <property type="project" value="TreeGrafter"/>
</dbReference>
<organism evidence="3 4">
    <name type="scientific">Desulfobacula toluolica (strain DSM 7467 / Tol2)</name>
    <dbReference type="NCBI Taxonomy" id="651182"/>
    <lineage>
        <taxon>Bacteria</taxon>
        <taxon>Pseudomonadati</taxon>
        <taxon>Thermodesulfobacteriota</taxon>
        <taxon>Desulfobacteria</taxon>
        <taxon>Desulfobacterales</taxon>
        <taxon>Desulfobacteraceae</taxon>
        <taxon>Desulfobacula</taxon>
    </lineage>
</organism>
<dbReference type="STRING" id="651182.TOL2_C18660"/>
<dbReference type="SUPFAM" id="SSF47413">
    <property type="entry name" value="lambda repressor-like DNA-binding domains"/>
    <property type="match status" value="1"/>
</dbReference>
<evidence type="ECO:0000256" key="1">
    <source>
        <dbReference type="ARBA" id="ARBA00023125"/>
    </source>
</evidence>
<reference evidence="3 4" key="1">
    <citation type="journal article" date="2013" name="Environ. Microbiol.">
        <title>Complete genome, catabolic sub-proteomes and key-metabolites of Desulfobacula toluolica Tol2, a marine, aromatic compound-degrading, sulfate-reducing bacterium.</title>
        <authorList>
            <person name="Wohlbrand L."/>
            <person name="Jacob J.H."/>
            <person name="Kube M."/>
            <person name="Mussmann M."/>
            <person name="Jarling R."/>
            <person name="Beck A."/>
            <person name="Amann R."/>
            <person name="Wilkes H."/>
            <person name="Reinhardt R."/>
            <person name="Rabus R."/>
        </authorList>
    </citation>
    <scope>NUCLEOTIDE SEQUENCE [LARGE SCALE GENOMIC DNA]</scope>
    <source>
        <strain evidence="4">DSM 7467 / Tol2</strain>
    </source>
</reference>
<evidence type="ECO:0000259" key="2">
    <source>
        <dbReference type="PROSITE" id="PS50943"/>
    </source>
</evidence>
<dbReference type="InterPro" id="IPR001387">
    <property type="entry name" value="Cro/C1-type_HTH"/>
</dbReference>
<evidence type="ECO:0000313" key="3">
    <source>
        <dbReference type="EMBL" id="CCK80027.1"/>
    </source>
</evidence>
<dbReference type="CDD" id="cd00093">
    <property type="entry name" value="HTH_XRE"/>
    <property type="match status" value="1"/>
</dbReference>
<accession>K0NMV4</accession>
<dbReference type="InterPro" id="IPR010982">
    <property type="entry name" value="Lambda_DNA-bd_dom_sf"/>
</dbReference>
<dbReference type="GO" id="GO:0003677">
    <property type="term" value="F:DNA binding"/>
    <property type="evidence" value="ECO:0007669"/>
    <property type="project" value="UniProtKB-KW"/>
</dbReference>
<gene>
    <name evidence="3" type="ordered locus">TOL2_C18660</name>
</gene>
<dbReference type="PATRIC" id="fig|651182.5.peg.2227"/>
<proteinExistence type="predicted"/>
<dbReference type="OrthoDB" id="9815697at2"/>
<feature type="domain" description="HTH cro/C1-type" evidence="2">
    <location>
        <begin position="16"/>
        <end position="70"/>
    </location>
</feature>
<dbReference type="AlphaFoldDB" id="K0NMV4"/>
<dbReference type="GO" id="GO:0005829">
    <property type="term" value="C:cytosol"/>
    <property type="evidence" value="ECO:0007669"/>
    <property type="project" value="TreeGrafter"/>
</dbReference>
<dbReference type="InterPro" id="IPR050807">
    <property type="entry name" value="TransReg_Diox_bact_type"/>
</dbReference>
<dbReference type="Pfam" id="PF01381">
    <property type="entry name" value="HTH_3"/>
    <property type="match status" value="1"/>
</dbReference>
<dbReference type="RefSeq" id="WP_014957363.1">
    <property type="nucleotide sequence ID" value="NC_018645.1"/>
</dbReference>
<protein>
    <submittedName>
        <fullName evidence="3">Transcriptional regulator, XRE family</fullName>
    </submittedName>
</protein>
<evidence type="ECO:0000313" key="4">
    <source>
        <dbReference type="Proteomes" id="UP000007347"/>
    </source>
</evidence>